<name>A0A4R7AZ63_9NEIS</name>
<dbReference type="InterPro" id="IPR052739">
    <property type="entry name" value="FAAH2"/>
</dbReference>
<accession>A0A4R7AZ63</accession>
<protein>
    <submittedName>
        <fullName evidence="2">Amidase/aspartyl-tRNA(Asn)/glutamyl-tRNA(Gln) amidotransferase subunit A/fatty acid amide hydrolase 2</fullName>
    </submittedName>
</protein>
<dbReference type="AlphaFoldDB" id="A0A4R7AZ63"/>
<proteinExistence type="predicted"/>
<keyword evidence="2" id="KW-0808">Transferase</keyword>
<comment type="caution">
    <text evidence="2">The sequence shown here is derived from an EMBL/GenBank/DDBJ whole genome shotgun (WGS) entry which is preliminary data.</text>
</comment>
<dbReference type="GO" id="GO:0016787">
    <property type="term" value="F:hydrolase activity"/>
    <property type="evidence" value="ECO:0007669"/>
    <property type="project" value="UniProtKB-KW"/>
</dbReference>
<dbReference type="PANTHER" id="PTHR43372">
    <property type="entry name" value="FATTY-ACID AMIDE HYDROLASE"/>
    <property type="match status" value="1"/>
</dbReference>
<sequence length="478" mass="51236">MSEPLPRELADATILLQQMAQGTFGAEKLLHRHLMRLGEVQPLFNAASCILRDEARQQCDVAQPGPLAGLPCSVKETLGMAGQPIHAGSNFMRPLIPAQDSTVVARLKAAGALIVARGNVPEFAMTAETSSPRHGITRNPLAPDRVAGGSSGGDAALVASGAVAFGVGSDILGSIRIPAACCGVVGFKPASTAVPKQGAWPQIDGFTDSWLAIGPLTRSVRDARLVYQVLAQVTLPAVDTLSGLRLIEAADFPLKCESPCIDQALHAARAALLASGMRQERQRFDEVVPLYDLIAPMILHDMQADWYRALNSGDRTFRFLAEAWRQIIDRPGIDRGLFMWLLYGATFGRFSVPKHAGSSERLIGRFQTVRELYRTMLGDDGILLLPTMGMLAPAHGEMNRRSLRPGLNQQISPLALCNYADLPAIAVPAWSFADPATGLPPSLMLVAAPGNEARLLAVAEAVEQRVNPPRVDRTMVAA</sequence>
<dbReference type="InterPro" id="IPR023631">
    <property type="entry name" value="Amidase_dom"/>
</dbReference>
<evidence type="ECO:0000313" key="3">
    <source>
        <dbReference type="Proteomes" id="UP000295611"/>
    </source>
</evidence>
<dbReference type="OrthoDB" id="8872210at2"/>
<dbReference type="SUPFAM" id="SSF75304">
    <property type="entry name" value="Amidase signature (AS) enzymes"/>
    <property type="match status" value="1"/>
</dbReference>
<evidence type="ECO:0000259" key="1">
    <source>
        <dbReference type="Pfam" id="PF01425"/>
    </source>
</evidence>
<reference evidence="2 3" key="1">
    <citation type="submission" date="2019-03" db="EMBL/GenBank/DDBJ databases">
        <title>Genomic Encyclopedia of Type Strains, Phase III (KMG-III): the genomes of soil and plant-associated and newly described type strains.</title>
        <authorList>
            <person name="Whitman W."/>
        </authorList>
    </citation>
    <scope>NUCLEOTIDE SEQUENCE [LARGE SCALE GENOMIC DNA]</scope>
    <source>
        <strain evidence="2 3">CECT 8976</strain>
    </source>
</reference>
<dbReference type="InterPro" id="IPR036928">
    <property type="entry name" value="AS_sf"/>
</dbReference>
<dbReference type="RefSeq" id="WP_133683616.1">
    <property type="nucleotide sequence ID" value="NZ_SNZP01000017.1"/>
</dbReference>
<evidence type="ECO:0000313" key="2">
    <source>
        <dbReference type="EMBL" id="TDR72012.1"/>
    </source>
</evidence>
<dbReference type="Proteomes" id="UP000295611">
    <property type="component" value="Unassembled WGS sequence"/>
</dbReference>
<dbReference type="Gene3D" id="3.90.1300.10">
    <property type="entry name" value="Amidase signature (AS) domain"/>
    <property type="match status" value="1"/>
</dbReference>
<dbReference type="Pfam" id="PF01425">
    <property type="entry name" value="Amidase"/>
    <property type="match status" value="1"/>
</dbReference>
<dbReference type="GO" id="GO:0012505">
    <property type="term" value="C:endomembrane system"/>
    <property type="evidence" value="ECO:0007669"/>
    <property type="project" value="TreeGrafter"/>
</dbReference>
<dbReference type="PANTHER" id="PTHR43372:SF4">
    <property type="entry name" value="FATTY-ACID AMIDE HYDROLASE 2"/>
    <property type="match status" value="1"/>
</dbReference>
<organism evidence="2 3">
    <name type="scientific">Paludibacterium purpuratum</name>
    <dbReference type="NCBI Taxonomy" id="1144873"/>
    <lineage>
        <taxon>Bacteria</taxon>
        <taxon>Pseudomonadati</taxon>
        <taxon>Pseudomonadota</taxon>
        <taxon>Betaproteobacteria</taxon>
        <taxon>Neisseriales</taxon>
        <taxon>Chromobacteriaceae</taxon>
        <taxon>Paludibacterium</taxon>
    </lineage>
</organism>
<keyword evidence="2" id="KW-0378">Hydrolase</keyword>
<dbReference type="GO" id="GO:0016740">
    <property type="term" value="F:transferase activity"/>
    <property type="evidence" value="ECO:0007669"/>
    <property type="project" value="UniProtKB-KW"/>
</dbReference>
<keyword evidence="3" id="KW-1185">Reference proteome</keyword>
<gene>
    <name evidence="2" type="ORF">DFP86_11719</name>
</gene>
<dbReference type="EMBL" id="SNZP01000017">
    <property type="protein sequence ID" value="TDR72012.1"/>
    <property type="molecule type" value="Genomic_DNA"/>
</dbReference>
<feature type="domain" description="Amidase" evidence="1">
    <location>
        <begin position="30"/>
        <end position="456"/>
    </location>
</feature>